<comment type="caution">
    <text evidence="2">The sequence shown here is derived from an EMBL/GenBank/DDBJ whole genome shotgun (WGS) entry which is preliminary data.</text>
</comment>
<accession>A0ABU2N7E4</accession>
<gene>
    <name evidence="2" type="ORF">RM445_08960</name>
</gene>
<organism evidence="2 3">
    <name type="scientific">Pseudonocardia charpentierae</name>
    <dbReference type="NCBI Taxonomy" id="3075545"/>
    <lineage>
        <taxon>Bacteria</taxon>
        <taxon>Bacillati</taxon>
        <taxon>Actinomycetota</taxon>
        <taxon>Actinomycetes</taxon>
        <taxon>Pseudonocardiales</taxon>
        <taxon>Pseudonocardiaceae</taxon>
        <taxon>Pseudonocardia</taxon>
    </lineage>
</organism>
<sequence>MPESPPPLPPRFTDVHTVVGVGSALWLLGALALLVAHLVAGRPFDVWFVTCVCGMVLGGLGIGIFSWQRAAVRRGSRTAQEGVDL</sequence>
<reference evidence="3" key="1">
    <citation type="submission" date="2023-07" db="EMBL/GenBank/DDBJ databases">
        <title>30 novel species of actinomycetes from the DSMZ collection.</title>
        <authorList>
            <person name="Nouioui I."/>
        </authorList>
    </citation>
    <scope>NUCLEOTIDE SEQUENCE [LARGE SCALE GENOMIC DNA]</scope>
    <source>
        <strain evidence="3">DSM 45834</strain>
    </source>
</reference>
<protein>
    <submittedName>
        <fullName evidence="2">DUF2530 domain-containing protein</fullName>
    </submittedName>
</protein>
<evidence type="ECO:0000313" key="3">
    <source>
        <dbReference type="Proteomes" id="UP001183202"/>
    </source>
</evidence>
<keyword evidence="1" id="KW-0472">Membrane</keyword>
<dbReference type="RefSeq" id="WP_311555667.1">
    <property type="nucleotide sequence ID" value="NZ_JAVREJ010000004.1"/>
</dbReference>
<evidence type="ECO:0000256" key="1">
    <source>
        <dbReference type="SAM" id="Phobius"/>
    </source>
</evidence>
<keyword evidence="3" id="KW-1185">Reference proteome</keyword>
<dbReference type="EMBL" id="JAVREJ010000004">
    <property type="protein sequence ID" value="MDT0349651.1"/>
    <property type="molecule type" value="Genomic_DNA"/>
</dbReference>
<dbReference type="Pfam" id="PF10745">
    <property type="entry name" value="DUF2530"/>
    <property type="match status" value="1"/>
</dbReference>
<dbReference type="Proteomes" id="UP001183202">
    <property type="component" value="Unassembled WGS sequence"/>
</dbReference>
<dbReference type="InterPro" id="IPR019681">
    <property type="entry name" value="DUF2530"/>
</dbReference>
<evidence type="ECO:0000313" key="2">
    <source>
        <dbReference type="EMBL" id="MDT0349651.1"/>
    </source>
</evidence>
<keyword evidence="1" id="KW-0812">Transmembrane</keyword>
<feature type="transmembrane region" description="Helical" evidence="1">
    <location>
        <begin position="18"/>
        <end position="40"/>
    </location>
</feature>
<feature type="transmembrane region" description="Helical" evidence="1">
    <location>
        <begin position="46"/>
        <end position="67"/>
    </location>
</feature>
<keyword evidence="1" id="KW-1133">Transmembrane helix</keyword>
<name>A0ABU2N7E4_9PSEU</name>
<proteinExistence type="predicted"/>